<dbReference type="AlphaFoldDB" id="A0A2L0FA52"/>
<gene>
    <name evidence="1" type="ORF">SOCE26_099900</name>
</gene>
<dbReference type="RefSeq" id="WP_159398004.1">
    <property type="nucleotide sequence ID" value="NZ_CP012673.1"/>
</dbReference>
<dbReference type="Proteomes" id="UP000238348">
    <property type="component" value="Chromosome"/>
</dbReference>
<dbReference type="EMBL" id="CP012673">
    <property type="protein sequence ID" value="AUX48455.1"/>
    <property type="molecule type" value="Genomic_DNA"/>
</dbReference>
<reference evidence="1 2" key="1">
    <citation type="submission" date="2015-09" db="EMBL/GenBank/DDBJ databases">
        <title>Sorangium comparison.</title>
        <authorList>
            <person name="Zaburannyi N."/>
            <person name="Bunk B."/>
            <person name="Overmann J."/>
            <person name="Mueller R."/>
        </authorList>
    </citation>
    <scope>NUCLEOTIDE SEQUENCE [LARGE SCALE GENOMIC DNA]</scope>
    <source>
        <strain evidence="1 2">So ce26</strain>
    </source>
</reference>
<protein>
    <submittedName>
        <fullName evidence="1">Uncharacterized protein</fullName>
    </submittedName>
</protein>
<evidence type="ECO:0000313" key="2">
    <source>
        <dbReference type="Proteomes" id="UP000238348"/>
    </source>
</evidence>
<evidence type="ECO:0000313" key="1">
    <source>
        <dbReference type="EMBL" id="AUX48455.1"/>
    </source>
</evidence>
<proteinExistence type="predicted"/>
<name>A0A2L0FA52_SORCE</name>
<accession>A0A2L0FA52</accession>
<sequence length="185" mass="21388">MAQIYGAVEFRIRDEWYDVIYISSLLLQHCDLNGCLFGVDNYAGFVPLFANRGIPADCSENMRQKMDVYLDDESWPSWVLYSELIRVDWDECALSRDCRISEYVVCADGKENFVTKWLNKLGCDWVRQVLETEQEARSGDRVFRRPVLRRADAIADTEFGLLMKLMACLADRFGADGVRLVVWFG</sequence>
<organism evidence="1 2">
    <name type="scientific">Sorangium cellulosum</name>
    <name type="common">Polyangium cellulosum</name>
    <dbReference type="NCBI Taxonomy" id="56"/>
    <lineage>
        <taxon>Bacteria</taxon>
        <taxon>Pseudomonadati</taxon>
        <taxon>Myxococcota</taxon>
        <taxon>Polyangia</taxon>
        <taxon>Polyangiales</taxon>
        <taxon>Polyangiaceae</taxon>
        <taxon>Sorangium</taxon>
    </lineage>
</organism>
<dbReference type="OrthoDB" id="3464282at2"/>